<keyword evidence="3" id="KW-1185">Reference proteome</keyword>
<dbReference type="AlphaFoldDB" id="A0A2S9PVP2"/>
<accession>A0A2S9PVP2</accession>
<dbReference type="Gene3D" id="3.40.430.10">
    <property type="entry name" value="Dihydrofolate Reductase, subunit A"/>
    <property type="match status" value="1"/>
</dbReference>
<dbReference type="InterPro" id="IPR024072">
    <property type="entry name" value="DHFR-like_dom_sf"/>
</dbReference>
<dbReference type="SUPFAM" id="SSF53597">
    <property type="entry name" value="Dihydrofolate reductase-like"/>
    <property type="match status" value="1"/>
</dbReference>
<dbReference type="OrthoDB" id="7342392at2"/>
<protein>
    <submittedName>
        <fullName evidence="2">Deaminase</fullName>
    </submittedName>
</protein>
<dbReference type="InterPro" id="IPR002734">
    <property type="entry name" value="RibDG_C"/>
</dbReference>
<evidence type="ECO:0000313" key="2">
    <source>
        <dbReference type="EMBL" id="PRH78478.1"/>
    </source>
</evidence>
<name>A0A2S9PVP2_9ACTN</name>
<reference evidence="2 3" key="1">
    <citation type="submission" date="2018-03" db="EMBL/GenBank/DDBJ databases">
        <title>Novel Streptomyces sp. from soil.</title>
        <authorList>
            <person name="Tan G.Y.A."/>
            <person name="Lee Z.Y."/>
        </authorList>
    </citation>
    <scope>NUCLEOTIDE SEQUENCE [LARGE SCALE GENOMIC DNA]</scope>
    <source>
        <strain evidence="2 3">ST5x</strain>
    </source>
</reference>
<dbReference type="Pfam" id="PF01872">
    <property type="entry name" value="RibD_C"/>
    <property type="match status" value="1"/>
</dbReference>
<dbReference type="PANTHER" id="PTHR38011">
    <property type="entry name" value="DIHYDROFOLATE REDUCTASE FAMILY PROTEIN (AFU_ORTHOLOGUE AFUA_8G06820)"/>
    <property type="match status" value="1"/>
</dbReference>
<evidence type="ECO:0000313" key="3">
    <source>
        <dbReference type="Proteomes" id="UP000239322"/>
    </source>
</evidence>
<dbReference type="PANTHER" id="PTHR38011:SF2">
    <property type="entry name" value="BIFUNCTIONAL DEAMINASE-REDUCTASE DOMAIN PROTEIN"/>
    <property type="match status" value="1"/>
</dbReference>
<feature type="domain" description="Bacterial bifunctional deaminase-reductase C-terminal" evidence="1">
    <location>
        <begin position="3"/>
        <end position="189"/>
    </location>
</feature>
<comment type="caution">
    <text evidence="2">The sequence shown here is derived from an EMBL/GenBank/DDBJ whole genome shotgun (WGS) entry which is preliminary data.</text>
</comment>
<dbReference type="Proteomes" id="UP000239322">
    <property type="component" value="Unassembled WGS sequence"/>
</dbReference>
<dbReference type="GO" id="GO:0008703">
    <property type="term" value="F:5-amino-6-(5-phosphoribosylamino)uracil reductase activity"/>
    <property type="evidence" value="ECO:0007669"/>
    <property type="project" value="InterPro"/>
</dbReference>
<evidence type="ECO:0000259" key="1">
    <source>
        <dbReference type="Pfam" id="PF01872"/>
    </source>
</evidence>
<dbReference type="EMBL" id="PVLV01000202">
    <property type="protein sequence ID" value="PRH78478.1"/>
    <property type="molecule type" value="Genomic_DNA"/>
</dbReference>
<sequence>MATLTLNAFLTLDGVMQAPGGPEEDPSDGFTSGGWQAPYVDEDLIRFVTGYLERADGILLGRRTYEIFAGFWPKVTDEGDRIASVLNSRPKYVVSSTLTSGDADWKETTLLGGDAVAAVTRLKEQAAGEIQVHGSTRLAGTLIAHGLLDELNLLVHPVYLGQGRRLFQDRVGAPAAYTLTEHSTTATGVSVGTYRLSGPARFGTVGE</sequence>
<proteinExistence type="predicted"/>
<dbReference type="InterPro" id="IPR050765">
    <property type="entry name" value="Riboflavin_Biosynth_HTPR"/>
</dbReference>
<dbReference type="GO" id="GO:0009231">
    <property type="term" value="P:riboflavin biosynthetic process"/>
    <property type="evidence" value="ECO:0007669"/>
    <property type="project" value="InterPro"/>
</dbReference>
<organism evidence="2 3">
    <name type="scientific">Streptomyces solincola</name>
    <dbReference type="NCBI Taxonomy" id="2100817"/>
    <lineage>
        <taxon>Bacteria</taxon>
        <taxon>Bacillati</taxon>
        <taxon>Actinomycetota</taxon>
        <taxon>Actinomycetes</taxon>
        <taxon>Kitasatosporales</taxon>
        <taxon>Streptomycetaceae</taxon>
        <taxon>Streptomyces</taxon>
    </lineage>
</organism>
<gene>
    <name evidence="2" type="ORF">C6N75_14700</name>
</gene>
<dbReference type="RefSeq" id="WP_105869347.1">
    <property type="nucleotide sequence ID" value="NZ_PVLV01000202.1"/>
</dbReference>